<dbReference type="SUPFAM" id="SSF56219">
    <property type="entry name" value="DNase I-like"/>
    <property type="match status" value="1"/>
</dbReference>
<comment type="caution">
    <text evidence="4">The sequence shown here is derived from an EMBL/GenBank/DDBJ whole genome shotgun (WGS) entry which is preliminary data.</text>
</comment>
<evidence type="ECO:0000313" key="5">
    <source>
        <dbReference type="Proteomes" id="UP001189429"/>
    </source>
</evidence>
<gene>
    <name evidence="4" type="ORF">PCOR1329_LOCUS76082</name>
</gene>
<accession>A0ABN9XEZ4</accession>
<name>A0ABN9XEZ4_9DINO</name>
<dbReference type="Pfam" id="PF03372">
    <property type="entry name" value="Exo_endo_phos"/>
    <property type="match status" value="1"/>
</dbReference>
<evidence type="ECO:0000256" key="2">
    <source>
        <dbReference type="SAM" id="MobiDB-lite"/>
    </source>
</evidence>
<feature type="compositionally biased region" description="Basic and acidic residues" evidence="2">
    <location>
        <begin position="18"/>
        <end position="52"/>
    </location>
</feature>
<reference evidence="4" key="1">
    <citation type="submission" date="2023-10" db="EMBL/GenBank/DDBJ databases">
        <authorList>
            <person name="Chen Y."/>
            <person name="Shah S."/>
            <person name="Dougan E. K."/>
            <person name="Thang M."/>
            <person name="Chan C."/>
        </authorList>
    </citation>
    <scope>NUCLEOTIDE SEQUENCE [LARGE SCALE GENOMIC DNA]</scope>
</reference>
<sequence length="838" mass="91940">MAARGRGGADSAAVSDEEAARDPNEKSRSGERARGRRPRAEAKQDPLAERDPWSGMAAQRGRPSGEPPGPAAGGSSGSAGAVVQKHMDALSEKIREYMAEQFTTAMDSVREELDAMVEDKLAPQAARLEEHATEIAQIKEKNANLEKEQAGLQAAVKELQTTLAVAEAQVAAPLDPARLADWNRTADPALFVLSCQAPAAPGEVKSAISQWLQAAKVTEDQVTLLGDLPSKRFHLHCPGGAAGVARAGALQAALKLPGGQWRRFDVLSVNGQRVTMYTNADKSAKDIRKEVQTKKLLGLIRAAVPSKDCWARRPKGLVYVDSVPIVEVQVRGPDEASRLAWDGSATARLGIDKQAITNQFQALWREVGAATRGLSVVTWNARGLLLRAAARRRRKVNMVVEHLRQRSIVLVQEVHGFTETLQNYLNQYCIHYKMYSSTTGRPGAGGIAILIPWHDHHTIAAAGTAALPQIQSRELEPGRAAVTTITNPKPQCAIKIMNIHNYDLTELGKDRIRRAWRDAAHWAHEDPMKRTFVAAGDFNMTDVPAESLLYPRPRQAQRSDASRANRSEPFWRDIFANPNMLEVCSPLPTHFAKDSGTLRTIDRIFVSLASSFALETECDLQLVHDAVTLDAQNLSDHAILKLRMKTRQATPKGERKIPAFIFKSPEYKRILANCLDGCRIEFKPVFEQWRDIKAMMTLAAELARNELQSKALVVDGDSGRHARLLALNSVARAVWRQDARLARGLMHDTPIGAAELELVDGTVQLKRPGDFHAHVREAQAQLLERETAALVDSASGARRRTAEVMIKRALLWNPTKRALVLSGIRHTQPAGQGGSADS</sequence>
<dbReference type="InterPro" id="IPR005135">
    <property type="entry name" value="Endo/exonuclease/phosphatase"/>
</dbReference>
<feature type="region of interest" description="Disordered" evidence="2">
    <location>
        <begin position="1"/>
        <end position="84"/>
    </location>
</feature>
<dbReference type="InterPro" id="IPR036691">
    <property type="entry name" value="Endo/exonu/phosph_ase_sf"/>
</dbReference>
<protein>
    <recommendedName>
        <fullName evidence="3">Endonuclease/exonuclease/phosphatase domain-containing protein</fullName>
    </recommendedName>
</protein>
<dbReference type="Gene3D" id="3.60.10.10">
    <property type="entry name" value="Endonuclease/exonuclease/phosphatase"/>
    <property type="match status" value="1"/>
</dbReference>
<feature type="non-terminal residue" evidence="4">
    <location>
        <position position="838"/>
    </location>
</feature>
<proteinExistence type="predicted"/>
<keyword evidence="1" id="KW-0175">Coiled coil</keyword>
<organism evidence="4 5">
    <name type="scientific">Prorocentrum cordatum</name>
    <dbReference type="NCBI Taxonomy" id="2364126"/>
    <lineage>
        <taxon>Eukaryota</taxon>
        <taxon>Sar</taxon>
        <taxon>Alveolata</taxon>
        <taxon>Dinophyceae</taxon>
        <taxon>Prorocentrales</taxon>
        <taxon>Prorocentraceae</taxon>
        <taxon>Prorocentrum</taxon>
    </lineage>
</organism>
<feature type="domain" description="Endonuclease/exonuclease/phosphatase" evidence="3">
    <location>
        <begin position="377"/>
        <end position="637"/>
    </location>
</feature>
<dbReference type="EMBL" id="CAUYUJ010020429">
    <property type="protein sequence ID" value="CAK0898110.1"/>
    <property type="molecule type" value="Genomic_DNA"/>
</dbReference>
<evidence type="ECO:0000313" key="4">
    <source>
        <dbReference type="EMBL" id="CAK0898110.1"/>
    </source>
</evidence>
<dbReference type="Proteomes" id="UP001189429">
    <property type="component" value="Unassembled WGS sequence"/>
</dbReference>
<evidence type="ECO:0000259" key="3">
    <source>
        <dbReference type="Pfam" id="PF03372"/>
    </source>
</evidence>
<feature type="coiled-coil region" evidence="1">
    <location>
        <begin position="128"/>
        <end position="169"/>
    </location>
</feature>
<keyword evidence="5" id="KW-1185">Reference proteome</keyword>
<evidence type="ECO:0000256" key="1">
    <source>
        <dbReference type="SAM" id="Coils"/>
    </source>
</evidence>